<reference evidence="2" key="3">
    <citation type="submission" date="2025-09" db="UniProtKB">
        <authorList>
            <consortium name="Ensembl"/>
        </authorList>
    </citation>
    <scope>IDENTIFICATION</scope>
    <source>
        <strain evidence="2">Brown Norway</strain>
    </source>
</reference>
<dbReference type="PANTHER" id="PTHR23267">
    <property type="entry name" value="IMMUNOGLOBULIN LIGHT CHAIN"/>
    <property type="match status" value="1"/>
</dbReference>
<feature type="domain" description="Immunoglobulin V-set" evidence="1">
    <location>
        <begin position="14"/>
        <end position="84"/>
    </location>
</feature>
<dbReference type="SMART" id="SM00406">
    <property type="entry name" value="IGv"/>
    <property type="match status" value="1"/>
</dbReference>
<evidence type="ECO:0000313" key="3">
    <source>
        <dbReference type="Proteomes" id="UP000002494"/>
    </source>
</evidence>
<evidence type="ECO:0000313" key="2">
    <source>
        <dbReference type="Ensembl" id="ENSRNOP00000102755.1"/>
    </source>
</evidence>
<dbReference type="Pfam" id="PF07686">
    <property type="entry name" value="V-set"/>
    <property type="match status" value="1"/>
</dbReference>
<reference evidence="2" key="1">
    <citation type="submission" date="2024-01" db="EMBL/GenBank/DDBJ databases">
        <title>GRCr8: a new rat reference genome assembly contstructed from accurate long reads and long range scaffolding.</title>
        <authorList>
            <person name="Doris P.A."/>
            <person name="Kalbfleisch T."/>
            <person name="Li K."/>
            <person name="Howe K."/>
            <person name="Wood J."/>
        </authorList>
    </citation>
    <scope>NUCLEOTIDE SEQUENCE [LARGE SCALE GENOMIC DNA]</scope>
    <source>
        <strain evidence="2">Brown Norway</strain>
    </source>
</reference>
<dbReference type="InterPro" id="IPR013783">
    <property type="entry name" value="Ig-like_fold"/>
</dbReference>
<dbReference type="GeneTree" id="ENSGT00940000153924"/>
<sequence length="97" mass="10384">MSGARCDIKMTQSSASLSGSQDISRYLSGYQQKPGKSPKLLIYGADILEHDVPSMFSGSGSGTQFSLKISSLHPEDAAIYYCQQGYSDPPTVIQAMA</sequence>
<dbReference type="InterPro" id="IPR050150">
    <property type="entry name" value="IgV_Light_Chain"/>
</dbReference>
<accession>A0ABK0LN07</accession>
<protein>
    <recommendedName>
        <fullName evidence="1">Immunoglobulin V-set domain-containing protein</fullName>
    </recommendedName>
</protein>
<dbReference type="Ensembl" id="ENSRNOT00000165212.1">
    <property type="protein sequence ID" value="ENSRNOP00000102755.1"/>
    <property type="gene ID" value="ENSRNOG00000079302.1"/>
</dbReference>
<proteinExistence type="predicted"/>
<name>A0ABK0LN07_RAT</name>
<keyword evidence="3" id="KW-1185">Reference proteome</keyword>
<dbReference type="Proteomes" id="UP000002494">
    <property type="component" value="Chromosome 4"/>
</dbReference>
<dbReference type="Gene3D" id="2.60.40.10">
    <property type="entry name" value="Immunoglobulins"/>
    <property type="match status" value="1"/>
</dbReference>
<organism evidence="2 3">
    <name type="scientific">Rattus norvegicus</name>
    <name type="common">Rat</name>
    <dbReference type="NCBI Taxonomy" id="10116"/>
    <lineage>
        <taxon>Eukaryota</taxon>
        <taxon>Metazoa</taxon>
        <taxon>Chordata</taxon>
        <taxon>Craniata</taxon>
        <taxon>Vertebrata</taxon>
        <taxon>Euteleostomi</taxon>
        <taxon>Mammalia</taxon>
        <taxon>Eutheria</taxon>
        <taxon>Euarchontoglires</taxon>
        <taxon>Glires</taxon>
        <taxon>Rodentia</taxon>
        <taxon>Myomorpha</taxon>
        <taxon>Muroidea</taxon>
        <taxon>Muridae</taxon>
        <taxon>Murinae</taxon>
        <taxon>Rattus</taxon>
    </lineage>
</organism>
<dbReference type="SUPFAM" id="SSF48726">
    <property type="entry name" value="Immunoglobulin"/>
    <property type="match status" value="1"/>
</dbReference>
<dbReference type="InterPro" id="IPR036179">
    <property type="entry name" value="Ig-like_dom_sf"/>
</dbReference>
<dbReference type="InterPro" id="IPR013106">
    <property type="entry name" value="Ig_V-set"/>
</dbReference>
<reference evidence="2" key="2">
    <citation type="submission" date="2025-08" db="UniProtKB">
        <authorList>
            <consortium name="Ensembl"/>
        </authorList>
    </citation>
    <scope>IDENTIFICATION</scope>
    <source>
        <strain evidence="2">Brown Norway</strain>
    </source>
</reference>
<evidence type="ECO:0000259" key="1">
    <source>
        <dbReference type="SMART" id="SM00406"/>
    </source>
</evidence>